<evidence type="ECO:0000313" key="3">
    <source>
        <dbReference type="Proteomes" id="UP001328107"/>
    </source>
</evidence>
<keyword evidence="1" id="KW-0812">Transmembrane</keyword>
<dbReference type="Proteomes" id="UP001328107">
    <property type="component" value="Unassembled WGS sequence"/>
</dbReference>
<feature type="transmembrane region" description="Helical" evidence="1">
    <location>
        <begin position="58"/>
        <end position="80"/>
    </location>
</feature>
<keyword evidence="1" id="KW-1133">Transmembrane helix</keyword>
<keyword evidence="3" id="KW-1185">Reference proteome</keyword>
<keyword evidence="1" id="KW-0472">Membrane</keyword>
<comment type="caution">
    <text evidence="2">The sequence shown here is derived from an EMBL/GenBank/DDBJ whole genome shotgun (WGS) entry which is preliminary data.</text>
</comment>
<gene>
    <name evidence="2" type="ORF">PMAYCL1PPCAC_30485</name>
</gene>
<feature type="non-terminal residue" evidence="2">
    <location>
        <position position="90"/>
    </location>
</feature>
<evidence type="ECO:0000256" key="1">
    <source>
        <dbReference type="SAM" id="Phobius"/>
    </source>
</evidence>
<dbReference type="EMBL" id="BTRK01000006">
    <property type="protein sequence ID" value="GMR60290.1"/>
    <property type="molecule type" value="Genomic_DNA"/>
</dbReference>
<feature type="non-terminal residue" evidence="2">
    <location>
        <position position="1"/>
    </location>
</feature>
<evidence type="ECO:0000313" key="2">
    <source>
        <dbReference type="EMBL" id="GMR60290.1"/>
    </source>
</evidence>
<protein>
    <submittedName>
        <fullName evidence="2">Uncharacterized protein</fullName>
    </submittedName>
</protein>
<dbReference type="AlphaFoldDB" id="A0AAN5DCR3"/>
<proteinExistence type="predicted"/>
<organism evidence="2 3">
    <name type="scientific">Pristionchus mayeri</name>
    <dbReference type="NCBI Taxonomy" id="1317129"/>
    <lineage>
        <taxon>Eukaryota</taxon>
        <taxon>Metazoa</taxon>
        <taxon>Ecdysozoa</taxon>
        <taxon>Nematoda</taxon>
        <taxon>Chromadorea</taxon>
        <taxon>Rhabditida</taxon>
        <taxon>Rhabditina</taxon>
        <taxon>Diplogasteromorpha</taxon>
        <taxon>Diplogasteroidea</taxon>
        <taxon>Neodiplogasteridae</taxon>
        <taxon>Pristionchus</taxon>
    </lineage>
</organism>
<feature type="transmembrane region" description="Helical" evidence="1">
    <location>
        <begin position="20"/>
        <end position="46"/>
    </location>
</feature>
<sequence length="90" mass="10271">TFGCNTTVFTWCETTELIELYAWFPFAVVFIGLAMPLALISLDTLYSRVLERSPQSDLLQGLFALVECFTLGYVPILYLHQKLHTETFDS</sequence>
<accession>A0AAN5DCR3</accession>
<name>A0AAN5DCR3_9BILA</name>
<reference evidence="3" key="1">
    <citation type="submission" date="2022-10" db="EMBL/GenBank/DDBJ databases">
        <title>Genome assembly of Pristionchus species.</title>
        <authorList>
            <person name="Yoshida K."/>
            <person name="Sommer R.J."/>
        </authorList>
    </citation>
    <scope>NUCLEOTIDE SEQUENCE [LARGE SCALE GENOMIC DNA]</scope>
    <source>
        <strain evidence="3">RS5460</strain>
    </source>
</reference>